<evidence type="ECO:0000256" key="3">
    <source>
        <dbReference type="ARBA" id="ARBA00022679"/>
    </source>
</evidence>
<sequence>MACLSGVVVPVFLDTDTDASHLLRQWVRVYHYGHIYMPALGVATSGLYAYTAIRNRAHRQTYTLAALTTIAMVPFTWIFMAPTNNTLFHLDGLATAGTSVAELGAVQEILIRWSWLHLFRCLFPLAGVILGFAGLLPDSTPDHLHDHTEGTMGHDNQIFAQDDSFWQNYLKGRPQAPPSFFSRIFDYHSANNGSFEVVHDVGAGNGPYSRTLRARFSTVIISDIVSQNVSLAQQRLGTDGYRYRTASVEDAADISAGSVDMVFATNVMHFPADQHKAMAAVAHQLRPGGTFACGTFGPARFEDPTVQDLWQRISYEGGRQLLAKKGAEDPEETLRVMARTGQVNFAPLDEALFEKGALRVHFNWGHGGIVGLLPPELNYKGESSFTGTADRLLFEEDEGWGFEKDLAGVKEHICSFPFVAENLEAFGELFAELEELLKNGRVVKGYFPAQLVLATRR</sequence>
<dbReference type="InterPro" id="IPR013901">
    <property type="entry name" value="Anthrone_oxy"/>
</dbReference>
<evidence type="ECO:0000313" key="9">
    <source>
        <dbReference type="Proteomes" id="UP000641853"/>
    </source>
</evidence>
<evidence type="ECO:0000256" key="1">
    <source>
        <dbReference type="ARBA" id="ARBA00008361"/>
    </source>
</evidence>
<dbReference type="PANTHER" id="PTHR44942:SF4">
    <property type="entry name" value="METHYLTRANSFERASE TYPE 11 DOMAIN-CONTAINING PROTEIN"/>
    <property type="match status" value="1"/>
</dbReference>
<feature type="transmembrane region" description="Helical" evidence="6">
    <location>
        <begin position="62"/>
        <end position="80"/>
    </location>
</feature>
<dbReference type="Gene3D" id="3.40.50.150">
    <property type="entry name" value="Vaccinia Virus protein VP39"/>
    <property type="match status" value="1"/>
</dbReference>
<name>A0A8H6QNX3_9EURO</name>
<accession>A0A8H6QNX3</accession>
<dbReference type="PANTHER" id="PTHR44942">
    <property type="entry name" value="METHYLTRANSF_11 DOMAIN-CONTAINING PROTEIN"/>
    <property type="match status" value="1"/>
</dbReference>
<reference evidence="8" key="1">
    <citation type="submission" date="2020-06" db="EMBL/GenBank/DDBJ databases">
        <title>Draft genome sequences of strains closely related to Aspergillus parafelis and Aspergillus hiratsukae.</title>
        <authorList>
            <person name="Dos Santos R.A.C."/>
            <person name="Rivero-Menendez O."/>
            <person name="Steenwyk J.L."/>
            <person name="Mead M.E."/>
            <person name="Goldman G.H."/>
            <person name="Alastruey-Izquierdo A."/>
            <person name="Rokas A."/>
        </authorList>
    </citation>
    <scope>NUCLEOTIDE SEQUENCE</scope>
    <source>
        <strain evidence="8">CNM-CM7691</strain>
    </source>
</reference>
<dbReference type="InterPro" id="IPR051052">
    <property type="entry name" value="Diverse_substrate_MTase"/>
</dbReference>
<evidence type="ECO:0000256" key="6">
    <source>
        <dbReference type="SAM" id="Phobius"/>
    </source>
</evidence>
<dbReference type="CDD" id="cd02440">
    <property type="entry name" value="AdoMet_MTases"/>
    <property type="match status" value="1"/>
</dbReference>
<dbReference type="EMBL" id="JACBAG010001911">
    <property type="protein sequence ID" value="KAF7176453.1"/>
    <property type="molecule type" value="Genomic_DNA"/>
</dbReference>
<proteinExistence type="inferred from homology"/>
<dbReference type="GO" id="GO:0008757">
    <property type="term" value="F:S-adenosylmethionine-dependent methyltransferase activity"/>
    <property type="evidence" value="ECO:0007669"/>
    <property type="project" value="InterPro"/>
</dbReference>
<keyword evidence="6" id="KW-0472">Membrane</keyword>
<protein>
    <recommendedName>
        <fullName evidence="7">Methyltransferase type 11 domain-containing protein</fullName>
    </recommendedName>
</protein>
<evidence type="ECO:0000256" key="2">
    <source>
        <dbReference type="ARBA" id="ARBA00022603"/>
    </source>
</evidence>
<evidence type="ECO:0000259" key="7">
    <source>
        <dbReference type="Pfam" id="PF08241"/>
    </source>
</evidence>
<keyword evidence="9" id="KW-1185">Reference proteome</keyword>
<gene>
    <name evidence="8" type="ORF">CNMCM7691_002771</name>
</gene>
<dbReference type="InterPro" id="IPR029063">
    <property type="entry name" value="SAM-dependent_MTases_sf"/>
</dbReference>
<dbReference type="GO" id="GO:0032259">
    <property type="term" value="P:methylation"/>
    <property type="evidence" value="ECO:0007669"/>
    <property type="project" value="UniProtKB-KW"/>
</dbReference>
<evidence type="ECO:0000256" key="4">
    <source>
        <dbReference type="ARBA" id="ARBA00022691"/>
    </source>
</evidence>
<dbReference type="Pfam" id="PF08241">
    <property type="entry name" value="Methyltransf_11"/>
    <property type="match status" value="1"/>
</dbReference>
<dbReference type="InterPro" id="IPR013216">
    <property type="entry name" value="Methyltransf_11"/>
</dbReference>
<keyword evidence="6" id="KW-0812">Transmembrane</keyword>
<keyword evidence="5" id="KW-0503">Monooxygenase</keyword>
<evidence type="ECO:0000256" key="5">
    <source>
        <dbReference type="ARBA" id="ARBA00023033"/>
    </source>
</evidence>
<dbReference type="Proteomes" id="UP000641853">
    <property type="component" value="Unassembled WGS sequence"/>
</dbReference>
<feature type="transmembrane region" description="Helical" evidence="6">
    <location>
        <begin position="29"/>
        <end position="50"/>
    </location>
</feature>
<keyword evidence="4" id="KW-0949">S-adenosyl-L-methionine</keyword>
<feature type="domain" description="Methyltransferase type 11" evidence="7">
    <location>
        <begin position="200"/>
        <end position="293"/>
    </location>
</feature>
<comment type="similarity">
    <text evidence="1">Belongs to the methyltransferase superfamily.</text>
</comment>
<comment type="caution">
    <text evidence="8">The sequence shown here is derived from an EMBL/GenBank/DDBJ whole genome shotgun (WGS) entry which is preliminary data.</text>
</comment>
<dbReference type="GO" id="GO:0004497">
    <property type="term" value="F:monooxygenase activity"/>
    <property type="evidence" value="ECO:0007669"/>
    <property type="project" value="UniProtKB-KW"/>
</dbReference>
<evidence type="ECO:0000313" key="8">
    <source>
        <dbReference type="EMBL" id="KAF7176453.1"/>
    </source>
</evidence>
<keyword evidence="2" id="KW-0489">Methyltransferase</keyword>
<keyword evidence="3" id="KW-0808">Transferase</keyword>
<dbReference type="SUPFAM" id="SSF53335">
    <property type="entry name" value="S-adenosyl-L-methionine-dependent methyltransferases"/>
    <property type="match status" value="1"/>
</dbReference>
<dbReference type="Pfam" id="PF08592">
    <property type="entry name" value="Anthrone_oxy"/>
    <property type="match status" value="1"/>
</dbReference>
<keyword evidence="6" id="KW-1133">Transmembrane helix</keyword>
<keyword evidence="5" id="KW-0560">Oxidoreductase</keyword>
<dbReference type="AlphaFoldDB" id="A0A8H6QNX3"/>
<organism evidence="8 9">
    <name type="scientific">Aspergillus felis</name>
    <dbReference type="NCBI Taxonomy" id="1287682"/>
    <lineage>
        <taxon>Eukaryota</taxon>
        <taxon>Fungi</taxon>
        <taxon>Dikarya</taxon>
        <taxon>Ascomycota</taxon>
        <taxon>Pezizomycotina</taxon>
        <taxon>Eurotiomycetes</taxon>
        <taxon>Eurotiomycetidae</taxon>
        <taxon>Eurotiales</taxon>
        <taxon>Aspergillaceae</taxon>
        <taxon>Aspergillus</taxon>
        <taxon>Aspergillus subgen. Fumigati</taxon>
    </lineage>
</organism>